<feature type="transmembrane region" description="Helical" evidence="7">
    <location>
        <begin position="9"/>
        <end position="28"/>
    </location>
</feature>
<dbReference type="GO" id="GO:0016746">
    <property type="term" value="F:acyltransferase activity"/>
    <property type="evidence" value="ECO:0007669"/>
    <property type="project" value="UniProtKB-KW"/>
</dbReference>
<comment type="similarity">
    <text evidence="2">Belongs to the acyltransferase 3 family.</text>
</comment>
<dbReference type="PANTHER" id="PTHR40074">
    <property type="entry name" value="O-ACETYLTRANSFERASE WECH"/>
    <property type="match status" value="1"/>
</dbReference>
<feature type="transmembrane region" description="Helical" evidence="7">
    <location>
        <begin position="78"/>
        <end position="95"/>
    </location>
</feature>
<keyword evidence="5 7" id="KW-1133">Transmembrane helix</keyword>
<proteinExistence type="inferred from homology"/>
<comment type="subcellular location">
    <subcellularLocation>
        <location evidence="1">Cell membrane</location>
        <topology evidence="1">Multi-pass membrane protein</topology>
    </subcellularLocation>
</comment>
<keyword evidence="9" id="KW-0808">Transferase</keyword>
<keyword evidence="6 7" id="KW-0472">Membrane</keyword>
<dbReference type="Pfam" id="PF01757">
    <property type="entry name" value="Acyl_transf_3"/>
    <property type="match status" value="1"/>
</dbReference>
<dbReference type="Proteomes" id="UP001165492">
    <property type="component" value="Unassembled WGS sequence"/>
</dbReference>
<keyword evidence="9" id="KW-0012">Acyltransferase</keyword>
<dbReference type="RefSeq" id="WP_229537071.1">
    <property type="nucleotide sequence ID" value="NZ_JAJHJB010000051.1"/>
</dbReference>
<feature type="transmembrane region" description="Helical" evidence="7">
    <location>
        <begin position="240"/>
        <end position="256"/>
    </location>
</feature>
<feature type="domain" description="Acyltransferase 3" evidence="8">
    <location>
        <begin position="5"/>
        <end position="323"/>
    </location>
</feature>
<sequence>MKRNQSIELLRLISIFFIVIIHSTFAAHSGIARDAIAMDALARFAVPIFFMITGYFILQPNYTRIKFKKQIIKLTKYYIFYEFIYILYYFIIALLENKLPTFESDFITNMKYILIDPKFGFQLWYLINIIWALMIIYIFNYFNKLKILFIISIILNLIGVFISNLSMQLFHTILPIYMTRNFLLLGLFYIILGTYIRKVDINKIKFNNNIILAFSIFMCLSQVVERYLWRILFNSTFEEYFITTIFASISIFIFTLKSNVNNKIIEKISSYSMPIYFLHILVIDILGSLSFHILHININVIRANWVGNITFVIVVCIFSCILYDISKKMLQLLFVKVIKPVKVTAQLNFKSL</sequence>
<evidence type="ECO:0000259" key="8">
    <source>
        <dbReference type="Pfam" id="PF01757"/>
    </source>
</evidence>
<feature type="transmembrane region" description="Helical" evidence="7">
    <location>
        <begin position="304"/>
        <end position="323"/>
    </location>
</feature>
<keyword evidence="4 7" id="KW-0812">Transmembrane</keyword>
<keyword evidence="10" id="KW-1185">Reference proteome</keyword>
<feature type="transmembrane region" description="Helical" evidence="7">
    <location>
        <begin position="119"/>
        <end position="140"/>
    </location>
</feature>
<evidence type="ECO:0000256" key="6">
    <source>
        <dbReference type="ARBA" id="ARBA00023136"/>
    </source>
</evidence>
<evidence type="ECO:0000256" key="3">
    <source>
        <dbReference type="ARBA" id="ARBA00022475"/>
    </source>
</evidence>
<protein>
    <submittedName>
        <fullName evidence="9">Acyltransferase family protein</fullName>
    </submittedName>
</protein>
<evidence type="ECO:0000256" key="2">
    <source>
        <dbReference type="ARBA" id="ARBA00007400"/>
    </source>
</evidence>
<dbReference type="PANTHER" id="PTHR40074:SF2">
    <property type="entry name" value="O-ACETYLTRANSFERASE WECH"/>
    <property type="match status" value="1"/>
</dbReference>
<dbReference type="EMBL" id="JAJHJB010000051">
    <property type="protein sequence ID" value="MCC5468188.1"/>
    <property type="molecule type" value="Genomic_DNA"/>
</dbReference>
<reference evidence="9" key="1">
    <citation type="submission" date="2021-11" db="EMBL/GenBank/DDBJ databases">
        <title>Description of a new species Pelosinus isolated from the bottom sediments of Lake Baikal.</title>
        <authorList>
            <person name="Zakharyuk A."/>
        </authorList>
    </citation>
    <scope>NUCLEOTIDE SEQUENCE</scope>
    <source>
        <strain evidence="9">Bkl1</strain>
    </source>
</reference>
<keyword evidence="3" id="KW-1003">Cell membrane</keyword>
<feature type="transmembrane region" description="Helical" evidence="7">
    <location>
        <begin position="40"/>
        <end position="58"/>
    </location>
</feature>
<evidence type="ECO:0000313" key="9">
    <source>
        <dbReference type="EMBL" id="MCC5468188.1"/>
    </source>
</evidence>
<gene>
    <name evidence="9" type="ORF">LMF89_22890</name>
</gene>
<feature type="transmembrane region" description="Helical" evidence="7">
    <location>
        <begin position="276"/>
        <end position="298"/>
    </location>
</feature>
<evidence type="ECO:0000256" key="1">
    <source>
        <dbReference type="ARBA" id="ARBA00004651"/>
    </source>
</evidence>
<feature type="transmembrane region" description="Helical" evidence="7">
    <location>
        <begin position="147"/>
        <end position="170"/>
    </location>
</feature>
<comment type="caution">
    <text evidence="9">The sequence shown here is derived from an EMBL/GenBank/DDBJ whole genome shotgun (WGS) entry which is preliminary data.</text>
</comment>
<feature type="transmembrane region" description="Helical" evidence="7">
    <location>
        <begin position="176"/>
        <end position="196"/>
    </location>
</feature>
<dbReference type="InterPro" id="IPR002656">
    <property type="entry name" value="Acyl_transf_3_dom"/>
</dbReference>
<organism evidence="9 10">
    <name type="scientific">Pelosinus baikalensis</name>
    <dbReference type="NCBI Taxonomy" id="2892015"/>
    <lineage>
        <taxon>Bacteria</taxon>
        <taxon>Bacillati</taxon>
        <taxon>Bacillota</taxon>
        <taxon>Negativicutes</taxon>
        <taxon>Selenomonadales</taxon>
        <taxon>Sporomusaceae</taxon>
        <taxon>Pelosinus</taxon>
    </lineage>
</organism>
<evidence type="ECO:0000256" key="4">
    <source>
        <dbReference type="ARBA" id="ARBA00022692"/>
    </source>
</evidence>
<accession>A0ABS8I0R3</accession>
<name>A0ABS8I0R3_9FIRM</name>
<evidence type="ECO:0000313" key="10">
    <source>
        <dbReference type="Proteomes" id="UP001165492"/>
    </source>
</evidence>
<feature type="transmembrane region" description="Helical" evidence="7">
    <location>
        <begin position="208"/>
        <end position="228"/>
    </location>
</feature>
<evidence type="ECO:0000256" key="7">
    <source>
        <dbReference type="SAM" id="Phobius"/>
    </source>
</evidence>
<evidence type="ECO:0000256" key="5">
    <source>
        <dbReference type="ARBA" id="ARBA00022989"/>
    </source>
</evidence>